<dbReference type="Proteomes" id="UP001059480">
    <property type="component" value="Unassembled WGS sequence"/>
</dbReference>
<reference evidence="1" key="1">
    <citation type="submission" date="2022-07" db="EMBL/GenBank/DDBJ databases">
        <authorList>
            <person name="Jung M.-Y."/>
            <person name="Lee M."/>
        </authorList>
    </citation>
    <scope>NUCLEOTIDE SEQUENCE</scope>
    <source>
        <strain evidence="1">S8</strain>
    </source>
</reference>
<accession>A0ABT1WMC6</accession>
<evidence type="ECO:0000313" key="1">
    <source>
        <dbReference type="EMBL" id="MCQ9209655.1"/>
    </source>
</evidence>
<keyword evidence="2" id="KW-1185">Reference proteome</keyword>
<evidence type="ECO:0000313" key="2">
    <source>
        <dbReference type="Proteomes" id="UP001059480"/>
    </source>
</evidence>
<gene>
    <name evidence="1" type="ORF">NPA36_03745</name>
</gene>
<proteinExistence type="predicted"/>
<reference evidence="1" key="3">
    <citation type="journal article" date="2023" name="Microbiol. Resour. Announc.">
        <title>Draft Genome Sequence of Granulicatella sp. Strain S8, Isolated from a Marine Fish, Seriola quinqueradiata.</title>
        <authorList>
            <person name="Lee M."/>
            <person name="Farooq A."/>
            <person name="Jeong J.B."/>
            <person name="Jung M.Y."/>
        </authorList>
    </citation>
    <scope>NUCLEOTIDE SEQUENCE</scope>
    <source>
        <strain evidence="1">S8</strain>
    </source>
</reference>
<name>A0ABT1WMC6_9LACT</name>
<dbReference type="EMBL" id="JANHNZ010000002">
    <property type="protein sequence ID" value="MCQ9209655.1"/>
    <property type="molecule type" value="Genomic_DNA"/>
</dbReference>
<dbReference type="InterPro" id="IPR010360">
    <property type="entry name" value="DUF956"/>
</dbReference>
<reference evidence="1" key="2">
    <citation type="journal article" date="2023" name="Curr. Microbiol.">
        <title>Granulicatella seriolae sp. nov., a Novel Facultative Anaerobe Isolated from Yellowtail Marine Fish.</title>
        <authorList>
            <person name="Lee M."/>
            <person name="Choi Y.J."/>
            <person name="Farooq A."/>
            <person name="Jeong J.B."/>
            <person name="Jung M.Y."/>
        </authorList>
    </citation>
    <scope>NUCLEOTIDE SEQUENCE</scope>
    <source>
        <strain evidence="1">S8</strain>
    </source>
</reference>
<protein>
    <submittedName>
        <fullName evidence="1">DUF956 family protein</fullName>
    </submittedName>
</protein>
<dbReference type="RefSeq" id="WP_256944762.1">
    <property type="nucleotide sequence ID" value="NZ_JANHNZ010000002.1"/>
</dbReference>
<organism evidence="1 2">
    <name type="scientific">Granulicatella seriolae</name>
    <dbReference type="NCBI Taxonomy" id="2967226"/>
    <lineage>
        <taxon>Bacteria</taxon>
        <taxon>Bacillati</taxon>
        <taxon>Bacillota</taxon>
        <taxon>Bacilli</taxon>
        <taxon>Lactobacillales</taxon>
        <taxon>Carnobacteriaceae</taxon>
        <taxon>Granulicatella</taxon>
    </lineage>
</organism>
<comment type="caution">
    <text evidence="1">The sequence shown here is derived from an EMBL/GenBank/DDBJ whole genome shotgun (WGS) entry which is preliminary data.</text>
</comment>
<sequence>MAAYQPLNSQIIYSGKANNLSSALNATVGTIEFGDKGLEFRSSQSSFFMQIPYQSIQKVYPHKLLWFWLRGFKIVAEGQVFTYVVANAKTVYPLFLETLRTYRKKK</sequence>
<dbReference type="Pfam" id="PF06115">
    <property type="entry name" value="DUF956"/>
    <property type="match status" value="1"/>
</dbReference>